<keyword evidence="2" id="KW-1185">Reference proteome</keyword>
<sequence>MIKIVSLALLATLTRAVKLTNSAYDVVSGKDFTITWTEAQGPVTLRLKSGPQTDLETIEEVTSGQSGESFTWHVPSDFDGRLYALEIEDESGDVNYSVQFPIEGDGSSETRSITEASVTFPTVAQTFSKPATTELVTPSTTDGVKDETTGLVTRATEPASLTTTLKTRTEDAESESLSELDTTATESSETSGTEPSSARFTVLDSSSSRYGISAGLGMIAMVLLVGF</sequence>
<evidence type="ECO:0000313" key="1">
    <source>
        <dbReference type="EMBL" id="UPL03059.1"/>
    </source>
</evidence>
<organism evidence="1 2">
    <name type="scientific">Fusarium solani subsp. cucurbitae</name>
    <name type="common">Neocosmosporum cucurbitae</name>
    <dbReference type="NCBI Taxonomy" id="2747967"/>
    <lineage>
        <taxon>Eukaryota</taxon>
        <taxon>Fungi</taxon>
        <taxon>Dikarya</taxon>
        <taxon>Ascomycota</taxon>
        <taxon>Pezizomycotina</taxon>
        <taxon>Sordariomycetes</taxon>
        <taxon>Hypocreomycetidae</taxon>
        <taxon>Hypocreales</taxon>
        <taxon>Nectriaceae</taxon>
        <taxon>Fusarium</taxon>
        <taxon>Fusarium solani species complex</taxon>
    </lineage>
</organism>
<dbReference type="Proteomes" id="UP000830768">
    <property type="component" value="Chromosome 12"/>
</dbReference>
<name>A0ACD3ZNY9_FUSSC</name>
<gene>
    <name evidence="1" type="ORF">LCI18_013993</name>
</gene>
<accession>A0ACD3ZNY9</accession>
<proteinExistence type="predicted"/>
<protein>
    <submittedName>
        <fullName evidence="1">Uncharacterized protein</fullName>
    </submittedName>
</protein>
<dbReference type="EMBL" id="CP090040">
    <property type="protein sequence ID" value="UPL03059.1"/>
    <property type="molecule type" value="Genomic_DNA"/>
</dbReference>
<reference evidence="1" key="1">
    <citation type="submission" date="2021-11" db="EMBL/GenBank/DDBJ databases">
        <title>Fusarium solani-melongenae Genome sequencing and assembly.</title>
        <authorList>
            <person name="Xie S."/>
            <person name="Huang L."/>
            <person name="Zhang X."/>
        </authorList>
    </citation>
    <scope>NUCLEOTIDE SEQUENCE</scope>
    <source>
        <strain evidence="1">CRI 24-3</strain>
    </source>
</reference>
<evidence type="ECO:0000313" key="2">
    <source>
        <dbReference type="Proteomes" id="UP000830768"/>
    </source>
</evidence>